<evidence type="ECO:0000313" key="1">
    <source>
        <dbReference type="EMBL" id="GKU96300.1"/>
    </source>
</evidence>
<dbReference type="Proteomes" id="UP001054252">
    <property type="component" value="Unassembled WGS sequence"/>
</dbReference>
<keyword evidence="2" id="KW-1185">Reference proteome</keyword>
<organism evidence="1 2">
    <name type="scientific">Rubroshorea leprosula</name>
    <dbReference type="NCBI Taxonomy" id="152421"/>
    <lineage>
        <taxon>Eukaryota</taxon>
        <taxon>Viridiplantae</taxon>
        <taxon>Streptophyta</taxon>
        <taxon>Embryophyta</taxon>
        <taxon>Tracheophyta</taxon>
        <taxon>Spermatophyta</taxon>
        <taxon>Magnoliopsida</taxon>
        <taxon>eudicotyledons</taxon>
        <taxon>Gunneridae</taxon>
        <taxon>Pentapetalae</taxon>
        <taxon>rosids</taxon>
        <taxon>malvids</taxon>
        <taxon>Malvales</taxon>
        <taxon>Dipterocarpaceae</taxon>
        <taxon>Rubroshorea</taxon>
    </lineage>
</organism>
<accession>A0AAV5IAZ0</accession>
<dbReference type="AlphaFoldDB" id="A0AAV5IAZ0"/>
<proteinExistence type="predicted"/>
<dbReference type="PANTHER" id="PTHR31901">
    <property type="entry name" value="GH3 DOMAIN-CONTAINING PROTEIN"/>
    <property type="match status" value="1"/>
</dbReference>
<comment type="caution">
    <text evidence="1">The sequence shown here is derived from an EMBL/GenBank/DDBJ whole genome shotgun (WGS) entry which is preliminary data.</text>
</comment>
<dbReference type="Pfam" id="PF03321">
    <property type="entry name" value="GH3"/>
    <property type="match status" value="1"/>
</dbReference>
<dbReference type="PANTHER" id="PTHR31901:SF33">
    <property type="entry name" value="INDOLE-3-ACETIC ACID-AMIDO SYNTHETASE GH3.17"/>
    <property type="match status" value="1"/>
</dbReference>
<gene>
    <name evidence="1" type="ORF">SLEP1_g9550</name>
</gene>
<protein>
    <submittedName>
        <fullName evidence="1">Uncharacterized protein</fullName>
    </submittedName>
</protein>
<name>A0AAV5IAZ0_9ROSI</name>
<reference evidence="1 2" key="1">
    <citation type="journal article" date="2021" name="Commun. Biol.">
        <title>The genome of Shorea leprosula (Dipterocarpaceae) highlights the ecological relevance of drought in aseasonal tropical rainforests.</title>
        <authorList>
            <person name="Ng K.K.S."/>
            <person name="Kobayashi M.J."/>
            <person name="Fawcett J.A."/>
            <person name="Hatakeyama M."/>
            <person name="Paape T."/>
            <person name="Ng C.H."/>
            <person name="Ang C.C."/>
            <person name="Tnah L.H."/>
            <person name="Lee C.T."/>
            <person name="Nishiyama T."/>
            <person name="Sese J."/>
            <person name="O'Brien M.J."/>
            <person name="Copetti D."/>
            <person name="Mohd Noor M.I."/>
            <person name="Ong R.C."/>
            <person name="Putra M."/>
            <person name="Sireger I.Z."/>
            <person name="Indrioko S."/>
            <person name="Kosugi Y."/>
            <person name="Izuno A."/>
            <person name="Isagi Y."/>
            <person name="Lee S.L."/>
            <person name="Shimizu K.K."/>
        </authorList>
    </citation>
    <scope>NUCLEOTIDE SEQUENCE [LARGE SCALE GENOMIC DNA]</scope>
    <source>
        <strain evidence="1">214</strain>
    </source>
</reference>
<dbReference type="GO" id="GO:0016881">
    <property type="term" value="F:acid-amino acid ligase activity"/>
    <property type="evidence" value="ECO:0007669"/>
    <property type="project" value="TreeGrafter"/>
</dbReference>
<dbReference type="EMBL" id="BPVZ01000010">
    <property type="protein sequence ID" value="GKU96300.1"/>
    <property type="molecule type" value="Genomic_DNA"/>
</dbReference>
<evidence type="ECO:0000313" key="2">
    <source>
        <dbReference type="Proteomes" id="UP001054252"/>
    </source>
</evidence>
<dbReference type="InterPro" id="IPR004993">
    <property type="entry name" value="GH3"/>
</dbReference>
<sequence>MVLMAFGVFAAGLKILEDLTKNSVLKQQQVLEEILTRNVNSLSSSSGRKKKLVPSIAKYIDKKLSSAHLMSLVMMKHLDGLTQGKWMYLFFTKLDIKTPSRLMPRTFLTSLIKAAQQKNSSESKIYASLIETVLCLDSKQSLYCQLFCGLVQQDYVIVVGSSFASTFLKAISFLEDHCEELCSNKKTGHLSDWITDLGCRNQVSLIISTPNLELADLLEQACSSKSWEGIVEELWPRAKYTDTVVTGSKVQYIPSLEFYGGGLPLISQLYASSEYYFGIN</sequence>
<dbReference type="GO" id="GO:0005737">
    <property type="term" value="C:cytoplasm"/>
    <property type="evidence" value="ECO:0007669"/>
    <property type="project" value="TreeGrafter"/>
</dbReference>